<keyword evidence="1" id="KW-0175">Coiled coil</keyword>
<proteinExistence type="predicted"/>
<evidence type="ECO:0000256" key="1">
    <source>
        <dbReference type="SAM" id="Coils"/>
    </source>
</evidence>
<dbReference type="InParanoid" id="G0MFJ6"/>
<evidence type="ECO:0000313" key="3">
    <source>
        <dbReference type="EMBL" id="EGT54379.1"/>
    </source>
</evidence>
<evidence type="ECO:0000313" key="4">
    <source>
        <dbReference type="Proteomes" id="UP000008068"/>
    </source>
</evidence>
<protein>
    <recommendedName>
        <fullName evidence="2">Sdz-33 F-box domain-containing protein</fullName>
    </recommendedName>
</protein>
<dbReference type="OMA" id="FWANSEN"/>
<reference evidence="4" key="1">
    <citation type="submission" date="2011-07" db="EMBL/GenBank/DDBJ databases">
        <authorList>
            <consortium name="Caenorhabditis brenneri Sequencing and Analysis Consortium"/>
            <person name="Wilson R.K."/>
        </authorList>
    </citation>
    <scope>NUCLEOTIDE SEQUENCE [LARGE SCALE GENOMIC DNA]</scope>
    <source>
        <strain evidence="4">PB2801</strain>
    </source>
</reference>
<dbReference type="EMBL" id="GL379792">
    <property type="protein sequence ID" value="EGT54379.1"/>
    <property type="molecule type" value="Genomic_DNA"/>
</dbReference>
<dbReference type="InterPro" id="IPR012885">
    <property type="entry name" value="F-box_Sdz-33"/>
</dbReference>
<dbReference type="Proteomes" id="UP000008068">
    <property type="component" value="Unassembled WGS sequence"/>
</dbReference>
<dbReference type="AlphaFoldDB" id="G0MFJ6"/>
<sequence length="265" mass="31382">MTVELFKEILTEPALKDFALLYLDKGEIDEECLNMAMETATARRKRDLYIIGTKVPENYYHENAFKFNDVVYCYSKWVRIEHLFTLKNTFGCTLERHSLTGSDVNTFIKFWIHNDQDMVRALRLTMSATFQPAVLFDGVIVLEGRRRNLPFYLFVANPMKQRKYQIMGVVREKDEIHLYSSGKDQPIRCDNFVAEAFEPEYEVLLILNKRKELEDELERIQNLLETNQDQNMVEKKNDISRELQSVSVELDNYKLVLRDGIYRYM</sequence>
<evidence type="ECO:0000259" key="2">
    <source>
        <dbReference type="Pfam" id="PF07735"/>
    </source>
</evidence>
<organism evidence="4">
    <name type="scientific">Caenorhabditis brenneri</name>
    <name type="common">Nematode worm</name>
    <dbReference type="NCBI Taxonomy" id="135651"/>
    <lineage>
        <taxon>Eukaryota</taxon>
        <taxon>Metazoa</taxon>
        <taxon>Ecdysozoa</taxon>
        <taxon>Nematoda</taxon>
        <taxon>Chromadorea</taxon>
        <taxon>Rhabditida</taxon>
        <taxon>Rhabditina</taxon>
        <taxon>Rhabditomorpha</taxon>
        <taxon>Rhabditoidea</taxon>
        <taxon>Rhabditidae</taxon>
        <taxon>Peloderinae</taxon>
        <taxon>Caenorhabditis</taxon>
    </lineage>
</organism>
<gene>
    <name evidence="3" type="ORF">CAEBREN_24085</name>
</gene>
<dbReference type="HOGENOM" id="CLU_044397_2_1_1"/>
<dbReference type="eggNOG" id="ENOG502RAZH">
    <property type="taxonomic scope" value="Eukaryota"/>
</dbReference>
<accession>G0MFJ6</accession>
<feature type="domain" description="Sdz-33 F-box" evidence="2">
    <location>
        <begin position="67"/>
        <end position="117"/>
    </location>
</feature>
<name>G0MFJ6_CAEBE</name>
<dbReference type="Pfam" id="PF07735">
    <property type="entry name" value="FBA_2"/>
    <property type="match status" value="1"/>
</dbReference>
<feature type="coiled-coil region" evidence="1">
    <location>
        <begin position="203"/>
        <end position="230"/>
    </location>
</feature>
<keyword evidence="4" id="KW-1185">Reference proteome</keyword>